<keyword evidence="2" id="KW-0808">Transferase</keyword>
<dbReference type="InterPro" id="IPR027266">
    <property type="entry name" value="TrmE/GcvT-like"/>
</dbReference>
<dbReference type="InterPro" id="IPR006222">
    <property type="entry name" value="GCVT_N"/>
</dbReference>
<proteinExistence type="predicted"/>
<dbReference type="PANTHER" id="PTHR43757">
    <property type="entry name" value="AMINOMETHYLTRANSFERASE"/>
    <property type="match status" value="1"/>
</dbReference>
<keyword evidence="3" id="KW-1185">Reference proteome</keyword>
<gene>
    <name evidence="2" type="ORF">QQS39_17675</name>
</gene>
<dbReference type="Gene3D" id="3.30.1360.120">
    <property type="entry name" value="Probable tRNA modification gtpase trme, domain 1"/>
    <property type="match status" value="1"/>
</dbReference>
<dbReference type="EMBL" id="CP127389">
    <property type="protein sequence ID" value="WIV88258.1"/>
    <property type="molecule type" value="Genomic_DNA"/>
</dbReference>
<accession>A0ABY8Y7Q5</accession>
<name>A0ABY8Y7Q5_9GAMM</name>
<dbReference type="InterPro" id="IPR028896">
    <property type="entry name" value="GcvT/YgfZ/DmdA"/>
</dbReference>
<dbReference type="PANTHER" id="PTHR43757:SF2">
    <property type="entry name" value="AMINOMETHYLTRANSFERASE, MITOCHONDRIAL"/>
    <property type="match status" value="1"/>
</dbReference>
<dbReference type="Pfam" id="PF01571">
    <property type="entry name" value="GCV_T"/>
    <property type="match status" value="1"/>
</dbReference>
<dbReference type="PIRSF" id="PIRSF006487">
    <property type="entry name" value="GcvT"/>
    <property type="match status" value="1"/>
</dbReference>
<protein>
    <submittedName>
        <fullName evidence="2">Aminomethyl transferase family protein</fullName>
    </submittedName>
</protein>
<dbReference type="RefSeq" id="WP_285805070.1">
    <property type="nucleotide sequence ID" value="NZ_CP127389.1"/>
</dbReference>
<reference evidence="2 3" key="1">
    <citation type="submission" date="2023-06" db="EMBL/GenBank/DDBJ databases">
        <title>Proteus appendicitidis sp. nov., isolated from the appendiceal pus of an appendicitis patient in Yongzhou, China.</title>
        <authorList>
            <person name="Cai X."/>
        </authorList>
    </citation>
    <scope>NUCLEOTIDE SEQUENCE [LARGE SCALE GENOMIC DNA]</scope>
    <source>
        <strain evidence="2 3">HZ0627</strain>
    </source>
</reference>
<dbReference type="SUPFAM" id="SSF103025">
    <property type="entry name" value="Folate-binding domain"/>
    <property type="match status" value="1"/>
</dbReference>
<dbReference type="Proteomes" id="UP001226651">
    <property type="component" value="Chromosome"/>
</dbReference>
<evidence type="ECO:0000313" key="2">
    <source>
        <dbReference type="EMBL" id="WIV88258.1"/>
    </source>
</evidence>
<sequence>MKYFEMDNKDKILFAEYNGVMLPKSYSNEHKAYFSVRNSILMTDFSHYGMVKISGSDAWRLLNYLISADISSIRDEQLLYTLLLDKEGKIMSDAYVLCDNEHYFLISEWMNSELLCQHVQKVFDEEEQSESYQIDTITPLSSNWRMICLEGPYAWEILSEIFGMDIIGLPFHEFMYVNEDVIAMRVGKHGEYCYHIMGKEGELIQLWQNLSALAEKYDLEIGGIDDLKNIRLENPCWEPQVINPFSRCPIELQMQWAISYDKDEFIGLEAIKQRSESGVTQKIVGARIINVHEDPHISEGDQVYYKNEKIGVVIQAGYSFILNNYVGRILLKRDFAYVDIDDYKIKTANGDINFITTSIPFVNNLSLIINPTENSYLEREYINN</sequence>
<organism evidence="2 3">
    <name type="scientific">Proteus appendicitidis</name>
    <dbReference type="NCBI Taxonomy" id="3034648"/>
    <lineage>
        <taxon>Bacteria</taxon>
        <taxon>Pseudomonadati</taxon>
        <taxon>Pseudomonadota</taxon>
        <taxon>Gammaproteobacteria</taxon>
        <taxon>Enterobacterales</taxon>
        <taxon>Morganellaceae</taxon>
        <taxon>Proteus</taxon>
    </lineage>
</organism>
<feature type="domain" description="GCVT N-terminal" evidence="1">
    <location>
        <begin position="14"/>
        <end position="262"/>
    </location>
</feature>
<evidence type="ECO:0000259" key="1">
    <source>
        <dbReference type="Pfam" id="PF01571"/>
    </source>
</evidence>
<evidence type="ECO:0000313" key="3">
    <source>
        <dbReference type="Proteomes" id="UP001226651"/>
    </source>
</evidence>
<dbReference type="GO" id="GO:0016740">
    <property type="term" value="F:transferase activity"/>
    <property type="evidence" value="ECO:0007669"/>
    <property type="project" value="UniProtKB-KW"/>
</dbReference>